<evidence type="ECO:0000313" key="12">
    <source>
        <dbReference type="EMBL" id="ANW99720.1"/>
    </source>
</evidence>
<evidence type="ECO:0000259" key="11">
    <source>
        <dbReference type="PROSITE" id="PS50928"/>
    </source>
</evidence>
<dbReference type="PANTHER" id="PTHR43386:SF24">
    <property type="entry name" value="OLIGOPEPTIDE TRANSPORT SYSTEM PERMEASE PROTEIN AMID"/>
    <property type="match status" value="1"/>
</dbReference>
<dbReference type="OrthoDB" id="9797852at2"/>
<dbReference type="EMBL" id="CP014672">
    <property type="protein sequence ID" value="ANW99720.1"/>
    <property type="molecule type" value="Genomic_DNA"/>
</dbReference>
<evidence type="ECO:0000256" key="5">
    <source>
        <dbReference type="ARBA" id="ARBA00022856"/>
    </source>
</evidence>
<evidence type="ECO:0000256" key="1">
    <source>
        <dbReference type="ARBA" id="ARBA00004651"/>
    </source>
</evidence>
<comment type="subcellular location">
    <subcellularLocation>
        <location evidence="1 10">Cell membrane</location>
        <topology evidence="1 10">Multi-pass membrane protein</topology>
    </subcellularLocation>
</comment>
<keyword evidence="2 10" id="KW-0813">Transport</keyword>
<dbReference type="Pfam" id="PF12911">
    <property type="entry name" value="OppC_N"/>
    <property type="match status" value="1"/>
</dbReference>
<evidence type="ECO:0000256" key="4">
    <source>
        <dbReference type="ARBA" id="ARBA00022692"/>
    </source>
</evidence>
<evidence type="ECO:0000256" key="2">
    <source>
        <dbReference type="ARBA" id="ARBA00022448"/>
    </source>
</evidence>
<dbReference type="InterPro" id="IPR035906">
    <property type="entry name" value="MetI-like_sf"/>
</dbReference>
<organism evidence="12 13">
    <name type="scientific">Thermoclostridium stercorarium subsp. thermolacticum DSM 2910</name>
    <dbReference type="NCBI Taxonomy" id="1121336"/>
    <lineage>
        <taxon>Bacteria</taxon>
        <taxon>Bacillati</taxon>
        <taxon>Bacillota</taxon>
        <taxon>Clostridia</taxon>
        <taxon>Eubacteriales</taxon>
        <taxon>Oscillospiraceae</taxon>
        <taxon>Thermoclostridium</taxon>
    </lineage>
</organism>
<feature type="transmembrane region" description="Helical" evidence="10">
    <location>
        <begin position="202"/>
        <end position="223"/>
    </location>
</feature>
<keyword evidence="8 10" id="KW-0472">Membrane</keyword>
<evidence type="ECO:0000256" key="7">
    <source>
        <dbReference type="ARBA" id="ARBA00022989"/>
    </source>
</evidence>
<dbReference type="AlphaFoldDB" id="A0A1B1YG54"/>
<dbReference type="GO" id="GO:0015031">
    <property type="term" value="P:protein transport"/>
    <property type="evidence" value="ECO:0007669"/>
    <property type="project" value="UniProtKB-KW"/>
</dbReference>
<dbReference type="SUPFAM" id="SSF161098">
    <property type="entry name" value="MetI-like"/>
    <property type="match status" value="1"/>
</dbReference>
<feature type="transmembrane region" description="Helical" evidence="10">
    <location>
        <begin position="318"/>
        <end position="336"/>
    </location>
</feature>
<feature type="transmembrane region" description="Helical" evidence="10">
    <location>
        <begin position="169"/>
        <end position="190"/>
    </location>
</feature>
<name>A0A1B1YG54_THEST</name>
<dbReference type="Proteomes" id="UP000092971">
    <property type="component" value="Chromosome"/>
</dbReference>
<feature type="transmembrane region" description="Helical" evidence="10">
    <location>
        <begin position="50"/>
        <end position="72"/>
    </location>
</feature>
<dbReference type="RefSeq" id="WP_015360155.1">
    <property type="nucleotide sequence ID" value="NZ_CP014672.1"/>
</dbReference>
<dbReference type="GO" id="GO:0015833">
    <property type="term" value="P:peptide transport"/>
    <property type="evidence" value="ECO:0007669"/>
    <property type="project" value="UniProtKB-KW"/>
</dbReference>
<reference evidence="12 13" key="1">
    <citation type="submission" date="2016-02" db="EMBL/GenBank/DDBJ databases">
        <title>Comparison of Clostridium stercorarium subspecies using comparative genomics and transcriptomics.</title>
        <authorList>
            <person name="Schellenberg J."/>
            <person name="Thallinger G."/>
            <person name="Levin D.B."/>
            <person name="Zhang X."/>
            <person name="Alvare G."/>
            <person name="Fristensky B."/>
            <person name="Sparling R."/>
        </authorList>
    </citation>
    <scope>NUCLEOTIDE SEQUENCE [LARGE SCALE GENOMIC DNA]</scope>
    <source>
        <strain evidence="12 13">DSM 2910</strain>
    </source>
</reference>
<dbReference type="InterPro" id="IPR050366">
    <property type="entry name" value="BP-dependent_transpt_permease"/>
</dbReference>
<evidence type="ECO:0000256" key="6">
    <source>
        <dbReference type="ARBA" id="ARBA00022927"/>
    </source>
</evidence>
<dbReference type="PANTHER" id="PTHR43386">
    <property type="entry name" value="OLIGOPEPTIDE TRANSPORT SYSTEM PERMEASE PROTEIN APPC"/>
    <property type="match status" value="1"/>
</dbReference>
<feature type="transmembrane region" description="Helical" evidence="10">
    <location>
        <begin position="286"/>
        <end position="306"/>
    </location>
</feature>
<gene>
    <name evidence="12" type="ORF">CSTERTH_12080</name>
</gene>
<evidence type="ECO:0000256" key="3">
    <source>
        <dbReference type="ARBA" id="ARBA00022475"/>
    </source>
</evidence>
<dbReference type="CDD" id="cd06261">
    <property type="entry name" value="TM_PBP2"/>
    <property type="match status" value="1"/>
</dbReference>
<evidence type="ECO:0000256" key="10">
    <source>
        <dbReference type="RuleBase" id="RU363032"/>
    </source>
</evidence>
<dbReference type="Pfam" id="PF00528">
    <property type="entry name" value="BPD_transp_1"/>
    <property type="match status" value="1"/>
</dbReference>
<evidence type="ECO:0000256" key="8">
    <source>
        <dbReference type="ARBA" id="ARBA00023136"/>
    </source>
</evidence>
<dbReference type="InterPro" id="IPR000515">
    <property type="entry name" value="MetI-like"/>
</dbReference>
<dbReference type="PROSITE" id="PS50928">
    <property type="entry name" value="ABC_TM1"/>
    <property type="match status" value="1"/>
</dbReference>
<dbReference type="GO" id="GO:0005886">
    <property type="term" value="C:plasma membrane"/>
    <property type="evidence" value="ECO:0007669"/>
    <property type="project" value="UniProtKB-SubCell"/>
</dbReference>
<evidence type="ECO:0000256" key="9">
    <source>
        <dbReference type="ARBA" id="ARBA00024202"/>
    </source>
</evidence>
<sequence length="352" mass="38894">MEKMKNPFSFQLDVSDFLPADDAEKQSLVVMRESVSFWKDGFRRLRKNKLAMVSLVVIILIMIFAFIVPYFYPYSYEQQIRGSENLGIMEYSDAEMERIEAGEKVFPHILGTDSLGRDLMIRIMVGSRISLLVGIVASAIILVIGSVYGAIAGYFGGKIDMIMMRTVDIIYTVPDILVIILLSVTLKYPLKELSDNVKGFGWINTVGIGLISIFVVFSLLYWVGMARIVRSQVLMLKEQEFVVAAKALGASGSRIIRKHLLTNSIGTLIVTTTLQIPSSIFTESFLSFLGLGVFAPMPSLGSLASQAIGGITSYPHRLLAPAIMISLIILSFNLLGDGLRDAFDPKLKNQEG</sequence>
<keyword evidence="3" id="KW-1003">Cell membrane</keyword>
<dbReference type="Gene3D" id="1.10.3720.10">
    <property type="entry name" value="MetI-like"/>
    <property type="match status" value="1"/>
</dbReference>
<accession>A0A1B1YG54</accession>
<comment type="similarity">
    <text evidence="9">Belongs to the binding-protein-dependent transport system permease family. OppBC subfamily.</text>
</comment>
<keyword evidence="6" id="KW-0653">Protein transport</keyword>
<proteinExistence type="inferred from homology"/>
<feature type="transmembrane region" description="Helical" evidence="10">
    <location>
        <begin position="129"/>
        <end position="157"/>
    </location>
</feature>
<keyword evidence="7 10" id="KW-1133">Transmembrane helix</keyword>
<protein>
    <submittedName>
        <fullName evidence="12">Peptide ABC transporter permease</fullName>
    </submittedName>
</protein>
<feature type="domain" description="ABC transmembrane type-1" evidence="11">
    <location>
        <begin position="127"/>
        <end position="336"/>
    </location>
</feature>
<dbReference type="InterPro" id="IPR025966">
    <property type="entry name" value="OppC_N"/>
</dbReference>
<evidence type="ECO:0000313" key="13">
    <source>
        <dbReference type="Proteomes" id="UP000092971"/>
    </source>
</evidence>
<keyword evidence="4 10" id="KW-0812">Transmembrane</keyword>
<keyword evidence="5" id="KW-0571">Peptide transport</keyword>
<dbReference type="GO" id="GO:0055085">
    <property type="term" value="P:transmembrane transport"/>
    <property type="evidence" value="ECO:0007669"/>
    <property type="project" value="InterPro"/>
</dbReference>